<dbReference type="EMBL" id="JANPWB010000014">
    <property type="protein sequence ID" value="KAJ1096956.1"/>
    <property type="molecule type" value="Genomic_DNA"/>
</dbReference>
<evidence type="ECO:0000313" key="2">
    <source>
        <dbReference type="Proteomes" id="UP001066276"/>
    </source>
</evidence>
<dbReference type="Proteomes" id="UP001066276">
    <property type="component" value="Chromosome 10"/>
</dbReference>
<proteinExistence type="predicted"/>
<sequence>MQAYTDNSLSKLRAKIGSLKTDFNSCIKELKCDIDGLGERVHDMEQNPDLGTEDLEALYRRVPTLEGPQIDLQQKHEHMENKSRRNNICICGIPKGLEG</sequence>
<accession>A0AAV7M0H8</accession>
<reference evidence="1" key="1">
    <citation type="journal article" date="2022" name="bioRxiv">
        <title>Sequencing and chromosome-scale assembly of the giantPleurodeles waltlgenome.</title>
        <authorList>
            <person name="Brown T."/>
            <person name="Elewa A."/>
            <person name="Iarovenko S."/>
            <person name="Subramanian E."/>
            <person name="Araus A.J."/>
            <person name="Petzold A."/>
            <person name="Susuki M."/>
            <person name="Suzuki K.-i.T."/>
            <person name="Hayashi T."/>
            <person name="Toyoda A."/>
            <person name="Oliveira C."/>
            <person name="Osipova E."/>
            <person name="Leigh N.D."/>
            <person name="Simon A."/>
            <person name="Yun M.H."/>
        </authorList>
    </citation>
    <scope>NUCLEOTIDE SEQUENCE</scope>
    <source>
        <strain evidence="1">20211129_DDA</strain>
        <tissue evidence="1">Liver</tissue>
    </source>
</reference>
<comment type="caution">
    <text evidence="1">The sequence shown here is derived from an EMBL/GenBank/DDBJ whole genome shotgun (WGS) entry which is preliminary data.</text>
</comment>
<protein>
    <submittedName>
        <fullName evidence="1">Uncharacterized protein</fullName>
    </submittedName>
</protein>
<organism evidence="1 2">
    <name type="scientific">Pleurodeles waltl</name>
    <name type="common">Iberian ribbed newt</name>
    <dbReference type="NCBI Taxonomy" id="8319"/>
    <lineage>
        <taxon>Eukaryota</taxon>
        <taxon>Metazoa</taxon>
        <taxon>Chordata</taxon>
        <taxon>Craniata</taxon>
        <taxon>Vertebrata</taxon>
        <taxon>Euteleostomi</taxon>
        <taxon>Amphibia</taxon>
        <taxon>Batrachia</taxon>
        <taxon>Caudata</taxon>
        <taxon>Salamandroidea</taxon>
        <taxon>Salamandridae</taxon>
        <taxon>Pleurodelinae</taxon>
        <taxon>Pleurodeles</taxon>
    </lineage>
</organism>
<name>A0AAV7M0H8_PLEWA</name>
<keyword evidence="2" id="KW-1185">Reference proteome</keyword>
<dbReference type="AlphaFoldDB" id="A0AAV7M0H8"/>
<evidence type="ECO:0000313" key="1">
    <source>
        <dbReference type="EMBL" id="KAJ1096956.1"/>
    </source>
</evidence>
<gene>
    <name evidence="1" type="ORF">NDU88_002086</name>
</gene>